<reference evidence="1" key="1">
    <citation type="submission" date="2019-11" db="EMBL/GenBank/DDBJ databases">
        <title>Nori genome reveals adaptations in red seaweeds to the harsh intertidal environment.</title>
        <authorList>
            <person name="Wang D."/>
            <person name="Mao Y."/>
        </authorList>
    </citation>
    <scope>NUCLEOTIDE SEQUENCE</scope>
    <source>
        <tissue evidence="1">Gametophyte</tissue>
    </source>
</reference>
<name>A0ACC3BUR6_PYRYE</name>
<protein>
    <submittedName>
        <fullName evidence="1">Uncharacterized protein</fullName>
    </submittedName>
</protein>
<evidence type="ECO:0000313" key="1">
    <source>
        <dbReference type="EMBL" id="KAK1861659.1"/>
    </source>
</evidence>
<comment type="caution">
    <text evidence="1">The sequence shown here is derived from an EMBL/GenBank/DDBJ whole genome shotgun (WGS) entry which is preliminary data.</text>
</comment>
<evidence type="ECO:0000313" key="2">
    <source>
        <dbReference type="Proteomes" id="UP000798662"/>
    </source>
</evidence>
<keyword evidence="2" id="KW-1185">Reference proteome</keyword>
<dbReference type="Proteomes" id="UP000798662">
    <property type="component" value="Chromosome 1"/>
</dbReference>
<dbReference type="EMBL" id="CM020618">
    <property type="protein sequence ID" value="KAK1861659.1"/>
    <property type="molecule type" value="Genomic_DNA"/>
</dbReference>
<organism evidence="1 2">
    <name type="scientific">Pyropia yezoensis</name>
    <name type="common">Susabi-nori</name>
    <name type="synonym">Porphyra yezoensis</name>
    <dbReference type="NCBI Taxonomy" id="2788"/>
    <lineage>
        <taxon>Eukaryota</taxon>
        <taxon>Rhodophyta</taxon>
        <taxon>Bangiophyceae</taxon>
        <taxon>Bangiales</taxon>
        <taxon>Bangiaceae</taxon>
        <taxon>Pyropia</taxon>
    </lineage>
</organism>
<accession>A0ACC3BUR6</accession>
<proteinExistence type="predicted"/>
<gene>
    <name evidence="1" type="ORF">I4F81_004240</name>
</gene>
<sequence>MDGPAAGATTPSAAAAAITGERLILDEYKVWKKNTPFLYDLVITKALDWPSLTVQWLPGRPGGGGGDDDHPQGTPFVTRHLLIGTHTAADDPNYLKVASVRLPSAIAEAATVAITAEVLLFDTSKFPAKPPPGAPCAPTLRLRGHKKEGYGLAWSPRTMGRLASAADDGLVVTWDVGAPGGGIVSGSSGSGVSGGGGPTMEPTSMYRQHDGVVEDVSWNHLEAHLLASVGDDRRLLVWDNRASGRKSAATCVTRAHRREVNAVAFNPYSSHVLATASADRSVAVWDMRNMSTKVHSCEAHGDEVLTLAWSPFHEAVLASASADRRVHVWNLARVGKEQPVEDAADGPPELMFVHGGHTSKVSDLAWSPTDEWLMASVAEDNILQTWMLAEEIADTALEIVPDTGRGTPATVDGDGDVRMDAAGGKEPARQDAGRRGQPNHAAAE</sequence>